<evidence type="ECO:0000313" key="3">
    <source>
        <dbReference type="EMBL" id="WIV62343.1"/>
    </source>
</evidence>
<keyword evidence="4" id="KW-1185">Reference proteome</keyword>
<keyword evidence="2" id="KW-1133">Transmembrane helix</keyword>
<feature type="compositionally biased region" description="Basic and acidic residues" evidence="1">
    <location>
        <begin position="1"/>
        <end position="12"/>
    </location>
</feature>
<gene>
    <name evidence="3" type="ORF">QP939_38345</name>
</gene>
<dbReference type="Proteomes" id="UP001227101">
    <property type="component" value="Chromosome"/>
</dbReference>
<feature type="transmembrane region" description="Helical" evidence="2">
    <location>
        <begin position="46"/>
        <end position="67"/>
    </location>
</feature>
<evidence type="ECO:0000256" key="1">
    <source>
        <dbReference type="SAM" id="MobiDB-lite"/>
    </source>
</evidence>
<keyword evidence="2" id="KW-0812">Transmembrane</keyword>
<reference evidence="3 4" key="1">
    <citation type="submission" date="2023-06" db="EMBL/GenBank/DDBJ databases">
        <authorList>
            <person name="Oyuntsetseg B."/>
            <person name="Kim S.B."/>
        </authorList>
    </citation>
    <scope>NUCLEOTIDE SEQUENCE [LARGE SCALE GENOMIC DNA]</scope>
    <source>
        <strain evidence="3 4">2-2</strain>
    </source>
</reference>
<dbReference type="RefSeq" id="WP_285460049.1">
    <property type="nucleotide sequence ID" value="NZ_CP127173.1"/>
</dbReference>
<protein>
    <submittedName>
        <fullName evidence="3">Uncharacterized protein</fullName>
    </submittedName>
</protein>
<evidence type="ECO:0000256" key="2">
    <source>
        <dbReference type="SAM" id="Phobius"/>
    </source>
</evidence>
<organism evidence="3 4">
    <name type="scientific">Amycolatopsis nalaikhensis</name>
    <dbReference type="NCBI Taxonomy" id="715472"/>
    <lineage>
        <taxon>Bacteria</taxon>
        <taxon>Bacillati</taxon>
        <taxon>Actinomycetota</taxon>
        <taxon>Actinomycetes</taxon>
        <taxon>Pseudonocardiales</taxon>
        <taxon>Pseudonocardiaceae</taxon>
        <taxon>Amycolatopsis</taxon>
    </lineage>
</organism>
<dbReference type="EMBL" id="CP127173">
    <property type="protein sequence ID" value="WIV62343.1"/>
    <property type="molecule type" value="Genomic_DNA"/>
</dbReference>
<evidence type="ECO:0000313" key="4">
    <source>
        <dbReference type="Proteomes" id="UP001227101"/>
    </source>
</evidence>
<proteinExistence type="predicted"/>
<name>A0ABY8Y3B0_9PSEU</name>
<feature type="region of interest" description="Disordered" evidence="1">
    <location>
        <begin position="1"/>
        <end position="27"/>
    </location>
</feature>
<sequence length="105" mass="10978">MSMLERMAEDRRRRQGATPEAPAGQQWGTCVSVREVGDRRRRIARVLLASGMVITAYLPAGVLAPAVDSPVLVQTKAIGDAPVGTGILVSPAGGDQPGHGDVVAY</sequence>
<accession>A0ABY8Y3B0</accession>
<keyword evidence="2" id="KW-0472">Membrane</keyword>